<evidence type="ECO:0000313" key="1">
    <source>
        <dbReference type="Proteomes" id="UP000050790"/>
    </source>
</evidence>
<evidence type="ECO:0000313" key="2">
    <source>
        <dbReference type="WBParaSite" id="SMRG1_19350.1"/>
    </source>
</evidence>
<sequence length="109" mass="12834">MSTSMDSNQLRIANIAATSISEIYKNSTDLKMYEQAISILNNYNSKDLEMWVERKLSSIWSNESVRKKYGKKKFPGNIYPDLEKRMKFENIDDFDKLFYLVNENEGTEE</sequence>
<accession>A0AA84ZAI0</accession>
<dbReference type="AlphaFoldDB" id="A0AA84ZAI0"/>
<protein>
    <submittedName>
        <fullName evidence="2">Uncharacterized protein</fullName>
    </submittedName>
</protein>
<reference evidence="2" key="1">
    <citation type="submission" date="2023-11" db="UniProtKB">
        <authorList>
            <consortium name="WormBaseParasite"/>
        </authorList>
    </citation>
    <scope>IDENTIFICATION</scope>
</reference>
<name>A0AA84ZAI0_9TREM</name>
<dbReference type="Proteomes" id="UP000050790">
    <property type="component" value="Unassembled WGS sequence"/>
</dbReference>
<organism evidence="1 2">
    <name type="scientific">Schistosoma margrebowiei</name>
    <dbReference type="NCBI Taxonomy" id="48269"/>
    <lineage>
        <taxon>Eukaryota</taxon>
        <taxon>Metazoa</taxon>
        <taxon>Spiralia</taxon>
        <taxon>Lophotrochozoa</taxon>
        <taxon>Platyhelminthes</taxon>
        <taxon>Trematoda</taxon>
        <taxon>Digenea</taxon>
        <taxon>Strigeidida</taxon>
        <taxon>Schistosomatoidea</taxon>
        <taxon>Schistosomatidae</taxon>
        <taxon>Schistosoma</taxon>
    </lineage>
</organism>
<proteinExistence type="predicted"/>
<dbReference type="WBParaSite" id="SMRG1_19350.1">
    <property type="protein sequence ID" value="SMRG1_19350.1"/>
    <property type="gene ID" value="SMRG1_19350"/>
</dbReference>